<gene>
    <name evidence="1" type="ORF">FHR87_003352</name>
</gene>
<dbReference type="RefSeq" id="WP_183167778.1">
    <property type="nucleotide sequence ID" value="NZ_JACHXI010000021.1"/>
</dbReference>
<keyword evidence="2" id="KW-1185">Reference proteome</keyword>
<protein>
    <submittedName>
        <fullName evidence="1">Uncharacterized protein</fullName>
    </submittedName>
</protein>
<organism evidence="1 2">
    <name type="scientific">Azomonas macrocytogenes</name>
    <name type="common">Azotobacter macrocytogenes</name>
    <dbReference type="NCBI Taxonomy" id="69962"/>
    <lineage>
        <taxon>Bacteria</taxon>
        <taxon>Pseudomonadati</taxon>
        <taxon>Pseudomonadota</taxon>
        <taxon>Gammaproteobacteria</taxon>
        <taxon>Pseudomonadales</taxon>
        <taxon>Pseudomonadaceae</taxon>
        <taxon>Azomonas</taxon>
    </lineage>
</organism>
<dbReference type="Proteomes" id="UP000549250">
    <property type="component" value="Unassembled WGS sequence"/>
</dbReference>
<comment type="caution">
    <text evidence="1">The sequence shown here is derived from an EMBL/GenBank/DDBJ whole genome shotgun (WGS) entry which is preliminary data.</text>
</comment>
<evidence type="ECO:0000313" key="2">
    <source>
        <dbReference type="Proteomes" id="UP000549250"/>
    </source>
</evidence>
<name>A0A839T9R0_AZOMA</name>
<dbReference type="AlphaFoldDB" id="A0A839T9R0"/>
<evidence type="ECO:0000313" key="1">
    <source>
        <dbReference type="EMBL" id="MBB3104924.1"/>
    </source>
</evidence>
<reference evidence="1 2" key="1">
    <citation type="submission" date="2020-08" db="EMBL/GenBank/DDBJ databases">
        <title>Genomic Encyclopedia of Type Strains, Phase III (KMG-III): the genomes of soil and plant-associated and newly described type strains.</title>
        <authorList>
            <person name="Whitman W."/>
        </authorList>
    </citation>
    <scope>NUCLEOTIDE SEQUENCE [LARGE SCALE GENOMIC DNA]</scope>
    <source>
        <strain evidence="1 2">CECT 4462</strain>
    </source>
</reference>
<dbReference type="EMBL" id="JACHXI010000021">
    <property type="protein sequence ID" value="MBB3104924.1"/>
    <property type="molecule type" value="Genomic_DNA"/>
</dbReference>
<accession>A0A839T9R0</accession>
<proteinExistence type="predicted"/>
<sequence>MNIIRAIVAGERNPDALTTMRDRNCKSTVETIRSALVNKHVFALQQALAADQPIPQDTLPKARSHT</sequence>